<dbReference type="InterPro" id="IPR050833">
    <property type="entry name" value="Poly_Biosynth_Transport"/>
</dbReference>
<sequence length="422" mass="47567">MSTILKKISSGEYLKDIIALSIGSILAQLIMIIVSPIITRIYTPAELGAYTLLMTVIFVIGPNINGRYDYAIVSSQDKTEADALTVTSIFVCFVMTIIIGVFLTIIYFFDQKIFKDIGLWIFILIPILLITGLTNILISFNNKYKQYKLISSVSVTRSIAQAIGQVLFGLIGLGASGLYVSQLLSSLLGIKKQSEYFIKDYKSLLSIKKEEVIKVFIKYKKQPIYSLPANVMNALSFSLTYFFITSLYGLNEVGYYSLCQRILGLPITLICMNVARVFFRKASETKKEKGNFFPVLIKTIPTLSLLSLPIFLVLYLFADKLFLLVFGPSWEVAGKYVQIMSPMFAFRFIIVPVMSSLIVGGKQNLELVMQSVFIILSCAIFLLTKMFNYSIETYLLLTTITFSINYIIILFVIIRISKLKNQ</sequence>
<feature type="transmembrane region" description="Helical" evidence="7">
    <location>
        <begin position="47"/>
        <end position="64"/>
    </location>
</feature>
<feature type="transmembrane region" description="Helical" evidence="7">
    <location>
        <begin position="393"/>
        <end position="414"/>
    </location>
</feature>
<protein>
    <submittedName>
        <fullName evidence="8">Oligosaccharide flippase family protein</fullName>
    </submittedName>
</protein>
<feature type="transmembrane region" description="Helical" evidence="7">
    <location>
        <begin position="17"/>
        <end position="35"/>
    </location>
</feature>
<keyword evidence="9" id="KW-1185">Reference proteome</keyword>
<evidence type="ECO:0000256" key="4">
    <source>
        <dbReference type="ARBA" id="ARBA00022692"/>
    </source>
</evidence>
<comment type="similarity">
    <text evidence="2">Belongs to the polysaccharide synthase family.</text>
</comment>
<evidence type="ECO:0000313" key="9">
    <source>
        <dbReference type="Proteomes" id="UP001165962"/>
    </source>
</evidence>
<keyword evidence="3" id="KW-1003">Cell membrane</keyword>
<reference evidence="8" key="1">
    <citation type="submission" date="2020-03" db="EMBL/GenBank/DDBJ databases">
        <title>Draft sequencing of Paenibacilllus sp. S3N08.</title>
        <authorList>
            <person name="Kim D.-U."/>
        </authorList>
    </citation>
    <scope>NUCLEOTIDE SEQUENCE</scope>
    <source>
        <strain evidence="8">S3N08</strain>
    </source>
</reference>
<name>A0ABX0JIP5_9BACL</name>
<evidence type="ECO:0000256" key="6">
    <source>
        <dbReference type="ARBA" id="ARBA00023136"/>
    </source>
</evidence>
<comment type="caution">
    <text evidence="8">The sequence shown here is derived from an EMBL/GenBank/DDBJ whole genome shotgun (WGS) entry which is preliminary data.</text>
</comment>
<feature type="transmembrane region" description="Helical" evidence="7">
    <location>
        <begin position="84"/>
        <end position="110"/>
    </location>
</feature>
<dbReference type="Pfam" id="PF13440">
    <property type="entry name" value="Polysacc_synt_3"/>
    <property type="match status" value="1"/>
</dbReference>
<evidence type="ECO:0000256" key="3">
    <source>
        <dbReference type="ARBA" id="ARBA00022475"/>
    </source>
</evidence>
<dbReference type="RefSeq" id="WP_166155164.1">
    <property type="nucleotide sequence ID" value="NZ_JAAOIW010000018.1"/>
</dbReference>
<proteinExistence type="inferred from homology"/>
<evidence type="ECO:0000256" key="2">
    <source>
        <dbReference type="ARBA" id="ARBA00007430"/>
    </source>
</evidence>
<feature type="transmembrane region" description="Helical" evidence="7">
    <location>
        <begin position="291"/>
        <end position="317"/>
    </location>
</feature>
<evidence type="ECO:0000256" key="1">
    <source>
        <dbReference type="ARBA" id="ARBA00004651"/>
    </source>
</evidence>
<dbReference type="PANTHER" id="PTHR30250">
    <property type="entry name" value="PST FAMILY PREDICTED COLANIC ACID TRANSPORTER"/>
    <property type="match status" value="1"/>
</dbReference>
<keyword evidence="4 7" id="KW-0812">Transmembrane</keyword>
<comment type="subcellular location">
    <subcellularLocation>
        <location evidence="1">Cell membrane</location>
        <topology evidence="1">Multi-pass membrane protein</topology>
    </subcellularLocation>
</comment>
<feature type="transmembrane region" description="Helical" evidence="7">
    <location>
        <begin position="117"/>
        <end position="138"/>
    </location>
</feature>
<organism evidence="8 9">
    <name type="scientific">Paenibacillus agricola</name>
    <dbReference type="NCBI Taxonomy" id="2716264"/>
    <lineage>
        <taxon>Bacteria</taxon>
        <taxon>Bacillati</taxon>
        <taxon>Bacillota</taxon>
        <taxon>Bacilli</taxon>
        <taxon>Bacillales</taxon>
        <taxon>Paenibacillaceae</taxon>
        <taxon>Paenibacillus</taxon>
    </lineage>
</organism>
<dbReference type="Proteomes" id="UP001165962">
    <property type="component" value="Unassembled WGS sequence"/>
</dbReference>
<evidence type="ECO:0000256" key="5">
    <source>
        <dbReference type="ARBA" id="ARBA00022989"/>
    </source>
</evidence>
<dbReference type="PANTHER" id="PTHR30250:SF10">
    <property type="entry name" value="LIPOPOLYSACCHARIDE BIOSYNTHESIS PROTEIN WZXC"/>
    <property type="match status" value="1"/>
</dbReference>
<evidence type="ECO:0000313" key="8">
    <source>
        <dbReference type="EMBL" id="NHN34329.1"/>
    </source>
</evidence>
<evidence type="ECO:0000256" key="7">
    <source>
        <dbReference type="SAM" id="Phobius"/>
    </source>
</evidence>
<keyword evidence="5 7" id="KW-1133">Transmembrane helix</keyword>
<feature type="transmembrane region" description="Helical" evidence="7">
    <location>
        <begin position="262"/>
        <end position="279"/>
    </location>
</feature>
<dbReference type="EMBL" id="JAAOIW010000018">
    <property type="protein sequence ID" value="NHN34329.1"/>
    <property type="molecule type" value="Genomic_DNA"/>
</dbReference>
<feature type="transmembrane region" description="Helical" evidence="7">
    <location>
        <begin position="337"/>
        <end position="360"/>
    </location>
</feature>
<feature type="transmembrane region" description="Helical" evidence="7">
    <location>
        <begin position="227"/>
        <end position="250"/>
    </location>
</feature>
<keyword evidence="6 7" id="KW-0472">Membrane</keyword>
<accession>A0ABX0JIP5</accession>
<gene>
    <name evidence="8" type="ORF">G9U52_31525</name>
</gene>
<feature type="transmembrane region" description="Helical" evidence="7">
    <location>
        <begin position="367"/>
        <end position="387"/>
    </location>
</feature>